<evidence type="ECO:0000313" key="13">
    <source>
        <dbReference type="EMBL" id="VBB45081.1"/>
    </source>
</evidence>
<dbReference type="SMART" id="SM01409">
    <property type="entry name" value="RNA_pol_Rpb6"/>
    <property type="match status" value="1"/>
</dbReference>
<reference evidence="13" key="1">
    <citation type="submission" date="2018-07" db="EMBL/GenBank/DDBJ databases">
        <authorList>
            <consortium name="Genoscope - CEA"/>
            <person name="William W."/>
        </authorList>
    </citation>
    <scope>NUCLEOTIDE SEQUENCE</scope>
    <source>
        <strain evidence="13">IK1</strain>
    </source>
</reference>
<sequence>MARITVEDCLKQIDNRFGLIHLAAKRVRQLRKGAEPLVTCKNKDIVTALREIAARKVIAREPADESARLESRDSLLLEGIAESFTAVASPIEQTEPEADELQAEEEAPEAPEKIE</sequence>
<keyword evidence="4 11" id="KW-0240">DNA-directed RNA polymerase</keyword>
<feature type="region of interest" description="Disordered" evidence="12">
    <location>
        <begin position="87"/>
        <end position="115"/>
    </location>
</feature>
<dbReference type="SUPFAM" id="SSF63562">
    <property type="entry name" value="RPB6/omega subunit-like"/>
    <property type="match status" value="1"/>
</dbReference>
<dbReference type="PANTHER" id="PTHR34476">
    <property type="entry name" value="DNA-DIRECTED RNA POLYMERASE SUBUNIT OMEGA"/>
    <property type="match status" value="1"/>
</dbReference>
<comment type="function">
    <text evidence="11">Promotes RNA polymerase assembly. Latches the N- and C-terminal regions of the beta' subunit thereby facilitating its interaction with the beta and alpha subunits.</text>
</comment>
<evidence type="ECO:0000256" key="11">
    <source>
        <dbReference type="HAMAP-Rule" id="MF_00366"/>
    </source>
</evidence>
<evidence type="ECO:0000256" key="2">
    <source>
        <dbReference type="ARBA" id="ARBA00012418"/>
    </source>
</evidence>
<evidence type="ECO:0000256" key="12">
    <source>
        <dbReference type="SAM" id="MobiDB-lite"/>
    </source>
</evidence>
<dbReference type="PANTHER" id="PTHR34476:SF1">
    <property type="entry name" value="DNA-DIRECTED RNA POLYMERASE SUBUNIT OMEGA"/>
    <property type="match status" value="1"/>
</dbReference>
<dbReference type="InterPro" id="IPR006110">
    <property type="entry name" value="Pol_omega/Rpo6/RPB6"/>
</dbReference>
<dbReference type="InterPro" id="IPR036161">
    <property type="entry name" value="RPB6/omega-like_sf"/>
</dbReference>
<dbReference type="Gene3D" id="3.90.940.10">
    <property type="match status" value="1"/>
</dbReference>
<accession>A0A653AAI1</accession>
<dbReference type="NCBIfam" id="TIGR00690">
    <property type="entry name" value="rpoZ"/>
    <property type="match status" value="1"/>
</dbReference>
<dbReference type="GO" id="GO:0000428">
    <property type="term" value="C:DNA-directed RNA polymerase complex"/>
    <property type="evidence" value="ECO:0007669"/>
    <property type="project" value="UniProtKB-KW"/>
</dbReference>
<dbReference type="EC" id="2.7.7.6" evidence="2 11"/>
<dbReference type="Pfam" id="PF01192">
    <property type="entry name" value="RNA_pol_Rpb6"/>
    <property type="match status" value="1"/>
</dbReference>
<protein>
    <recommendedName>
        <fullName evidence="3 11">DNA-directed RNA polymerase subunit omega</fullName>
        <shortName evidence="11">RNAP omega subunit</shortName>
        <ecNumber evidence="2 11">2.7.7.6</ecNumber>
    </recommendedName>
    <alternativeName>
        <fullName evidence="9 11">RNA polymerase omega subunit</fullName>
    </alternativeName>
    <alternativeName>
        <fullName evidence="8 11">Transcriptase subunit omega</fullName>
    </alternativeName>
</protein>
<evidence type="ECO:0000256" key="8">
    <source>
        <dbReference type="ARBA" id="ARBA00029924"/>
    </source>
</evidence>
<dbReference type="EMBL" id="UPXX01000029">
    <property type="protein sequence ID" value="VBB45081.1"/>
    <property type="molecule type" value="Genomic_DNA"/>
</dbReference>
<dbReference type="GO" id="GO:0003899">
    <property type="term" value="F:DNA-directed RNA polymerase activity"/>
    <property type="evidence" value="ECO:0007669"/>
    <property type="project" value="UniProtKB-UniRule"/>
</dbReference>
<comment type="subunit">
    <text evidence="11">The RNAP catalytic core consists of 2 alpha, 1 beta, 1 beta' and 1 omega subunit. When a sigma factor is associated with the core the holoenzyme is formed, which can initiate transcription.</text>
</comment>
<evidence type="ECO:0000256" key="7">
    <source>
        <dbReference type="ARBA" id="ARBA00023163"/>
    </source>
</evidence>
<dbReference type="AlphaFoldDB" id="A0A653AAI1"/>
<dbReference type="HAMAP" id="MF_00366">
    <property type="entry name" value="RNApol_bact_RpoZ"/>
    <property type="match status" value="1"/>
</dbReference>
<evidence type="ECO:0000256" key="1">
    <source>
        <dbReference type="ARBA" id="ARBA00006711"/>
    </source>
</evidence>
<name>A0A653AAI1_UNCDX</name>
<keyword evidence="7 11" id="KW-0804">Transcription</keyword>
<evidence type="ECO:0000256" key="10">
    <source>
        <dbReference type="ARBA" id="ARBA00048552"/>
    </source>
</evidence>
<comment type="similarity">
    <text evidence="1 11">Belongs to the RNA polymerase subunit omega family.</text>
</comment>
<organism evidence="13">
    <name type="scientific">Uncultured Desulfatiglans sp</name>
    <dbReference type="NCBI Taxonomy" id="1748965"/>
    <lineage>
        <taxon>Bacteria</taxon>
        <taxon>Pseudomonadati</taxon>
        <taxon>Thermodesulfobacteriota</taxon>
        <taxon>Desulfobacteria</taxon>
        <taxon>Desulfatiglandales</taxon>
        <taxon>Desulfatiglandaceae</taxon>
        <taxon>Desulfatiglans</taxon>
        <taxon>environmental samples</taxon>
    </lineage>
</organism>
<keyword evidence="5 11" id="KW-0808">Transferase</keyword>
<proteinExistence type="inferred from homology"/>
<evidence type="ECO:0000256" key="6">
    <source>
        <dbReference type="ARBA" id="ARBA00022695"/>
    </source>
</evidence>
<dbReference type="GO" id="GO:0003677">
    <property type="term" value="F:DNA binding"/>
    <property type="evidence" value="ECO:0007669"/>
    <property type="project" value="UniProtKB-UniRule"/>
</dbReference>
<comment type="catalytic activity">
    <reaction evidence="10 11">
        <text>RNA(n) + a ribonucleoside 5'-triphosphate = RNA(n+1) + diphosphate</text>
        <dbReference type="Rhea" id="RHEA:21248"/>
        <dbReference type="Rhea" id="RHEA-COMP:14527"/>
        <dbReference type="Rhea" id="RHEA-COMP:17342"/>
        <dbReference type="ChEBI" id="CHEBI:33019"/>
        <dbReference type="ChEBI" id="CHEBI:61557"/>
        <dbReference type="ChEBI" id="CHEBI:140395"/>
        <dbReference type="EC" id="2.7.7.6"/>
    </reaction>
</comment>
<dbReference type="InterPro" id="IPR003716">
    <property type="entry name" value="DNA-dir_RNA_pol_omega"/>
</dbReference>
<feature type="compositionally biased region" description="Acidic residues" evidence="12">
    <location>
        <begin position="94"/>
        <end position="109"/>
    </location>
</feature>
<gene>
    <name evidence="11 13" type="primary">rpoZ</name>
    <name evidence="13" type="ORF">TRIP_B350190</name>
</gene>
<evidence type="ECO:0000256" key="4">
    <source>
        <dbReference type="ARBA" id="ARBA00022478"/>
    </source>
</evidence>
<evidence type="ECO:0000256" key="5">
    <source>
        <dbReference type="ARBA" id="ARBA00022679"/>
    </source>
</evidence>
<evidence type="ECO:0000256" key="3">
    <source>
        <dbReference type="ARBA" id="ARBA00013725"/>
    </source>
</evidence>
<keyword evidence="6 11" id="KW-0548">Nucleotidyltransferase</keyword>
<dbReference type="GO" id="GO:0006351">
    <property type="term" value="P:DNA-templated transcription"/>
    <property type="evidence" value="ECO:0007669"/>
    <property type="project" value="UniProtKB-UniRule"/>
</dbReference>
<evidence type="ECO:0000256" key="9">
    <source>
        <dbReference type="ARBA" id="ARBA00030998"/>
    </source>
</evidence>